<evidence type="ECO:0000313" key="12">
    <source>
        <dbReference type="Proteomes" id="UP001226389"/>
    </source>
</evidence>
<comment type="caution">
    <text evidence="11">The sequence shown here is derived from an EMBL/GenBank/DDBJ whole genome shotgun (WGS) entry which is preliminary data.</text>
</comment>
<dbReference type="InterPro" id="IPR015813">
    <property type="entry name" value="Pyrv/PenolPyrv_kinase-like_dom"/>
</dbReference>
<evidence type="ECO:0000256" key="1">
    <source>
        <dbReference type="ARBA" id="ARBA00003670"/>
    </source>
</evidence>
<comment type="similarity">
    <text evidence="2 9">Belongs to the PEPCase type 1 family.</text>
</comment>
<comment type="cofactor">
    <cofactor evidence="9">
        <name>Mg(2+)</name>
        <dbReference type="ChEBI" id="CHEBI:18420"/>
    </cofactor>
</comment>
<dbReference type="HAMAP" id="MF_00595">
    <property type="entry name" value="PEPcase_type1"/>
    <property type="match status" value="1"/>
</dbReference>
<dbReference type="RefSeq" id="WP_307487874.1">
    <property type="nucleotide sequence ID" value="NZ_JAUSSY010000001.1"/>
</dbReference>
<dbReference type="PANTHER" id="PTHR30523:SF6">
    <property type="entry name" value="PHOSPHOENOLPYRUVATE CARBOXYLASE"/>
    <property type="match status" value="1"/>
</dbReference>
<reference evidence="11 12" key="1">
    <citation type="submission" date="2023-07" db="EMBL/GenBank/DDBJ databases">
        <title>Sorghum-associated microbial communities from plants grown in Nebraska, USA.</title>
        <authorList>
            <person name="Schachtman D."/>
        </authorList>
    </citation>
    <scope>NUCLEOTIDE SEQUENCE [LARGE SCALE GENOMIC DNA]</scope>
    <source>
        <strain evidence="11 12">DS994</strain>
    </source>
</reference>
<gene>
    <name evidence="9" type="primary">ppc</name>
    <name evidence="11" type="ORF">J2T22_000322</name>
</gene>
<dbReference type="EMBL" id="JAUSSY010000001">
    <property type="protein sequence ID" value="MDQ0117162.1"/>
    <property type="molecule type" value="Genomic_DNA"/>
</dbReference>
<dbReference type="Proteomes" id="UP001226389">
    <property type="component" value="Unassembled WGS sequence"/>
</dbReference>
<dbReference type="SUPFAM" id="SSF51621">
    <property type="entry name" value="Phosphoenolpyruvate/pyruvate domain"/>
    <property type="match status" value="1"/>
</dbReference>
<evidence type="ECO:0000256" key="2">
    <source>
        <dbReference type="ARBA" id="ARBA00008346"/>
    </source>
</evidence>
<comment type="catalytic activity">
    <reaction evidence="8 9">
        <text>oxaloacetate + phosphate = phosphoenolpyruvate + hydrogencarbonate</text>
        <dbReference type="Rhea" id="RHEA:28370"/>
        <dbReference type="ChEBI" id="CHEBI:16452"/>
        <dbReference type="ChEBI" id="CHEBI:17544"/>
        <dbReference type="ChEBI" id="CHEBI:43474"/>
        <dbReference type="ChEBI" id="CHEBI:58702"/>
        <dbReference type="EC" id="4.1.1.31"/>
    </reaction>
</comment>
<protein>
    <recommendedName>
        <fullName evidence="4 9">Phosphoenolpyruvate carboxylase</fullName>
        <shortName evidence="9">PEPC</shortName>
        <shortName evidence="9">PEPCase</shortName>
        <ecNumber evidence="3 9">4.1.1.31</ecNumber>
    </recommendedName>
</protein>
<accession>A0ABT9UD33</accession>
<dbReference type="InterPro" id="IPR018129">
    <property type="entry name" value="PEP_COase_Lys_AS"/>
</dbReference>
<dbReference type="PANTHER" id="PTHR30523">
    <property type="entry name" value="PHOSPHOENOLPYRUVATE CARBOXYLASE"/>
    <property type="match status" value="1"/>
</dbReference>
<feature type="active site" evidence="9 10">
    <location>
        <position position="156"/>
    </location>
</feature>
<dbReference type="GO" id="GO:0008964">
    <property type="term" value="F:phosphoenolpyruvate carboxylase activity"/>
    <property type="evidence" value="ECO:0007669"/>
    <property type="project" value="UniProtKB-EC"/>
</dbReference>
<evidence type="ECO:0000256" key="3">
    <source>
        <dbReference type="ARBA" id="ARBA00012305"/>
    </source>
</evidence>
<keyword evidence="12" id="KW-1185">Reference proteome</keyword>
<evidence type="ECO:0000256" key="5">
    <source>
        <dbReference type="ARBA" id="ARBA00022842"/>
    </source>
</evidence>
<keyword evidence="7 9" id="KW-0120">Carbon dioxide fixation</keyword>
<comment type="subunit">
    <text evidence="9">Homotetramer.</text>
</comment>
<organism evidence="11 12">
    <name type="scientific">Pseudarthrobacter defluvii</name>
    <dbReference type="NCBI Taxonomy" id="410837"/>
    <lineage>
        <taxon>Bacteria</taxon>
        <taxon>Bacillati</taxon>
        <taxon>Actinomycetota</taxon>
        <taxon>Actinomycetes</taxon>
        <taxon>Micrococcales</taxon>
        <taxon>Micrococcaceae</taxon>
        <taxon>Pseudarthrobacter</taxon>
    </lineage>
</organism>
<dbReference type="EC" id="4.1.1.31" evidence="3 9"/>
<evidence type="ECO:0000256" key="7">
    <source>
        <dbReference type="ARBA" id="ARBA00023300"/>
    </source>
</evidence>
<dbReference type="Pfam" id="PF00311">
    <property type="entry name" value="PEPcase"/>
    <property type="match status" value="1"/>
</dbReference>
<feature type="active site" evidence="9">
    <location>
        <position position="592"/>
    </location>
</feature>
<evidence type="ECO:0000313" key="11">
    <source>
        <dbReference type="EMBL" id="MDQ0117162.1"/>
    </source>
</evidence>
<comment type="function">
    <text evidence="1 9">Forms oxaloacetate, a four-carbon dicarboxylic acid source for the tricarboxylic acid cycle.</text>
</comment>
<dbReference type="NCBIfam" id="NF000584">
    <property type="entry name" value="PRK00009.1"/>
    <property type="match status" value="1"/>
</dbReference>
<evidence type="ECO:0000256" key="4">
    <source>
        <dbReference type="ARBA" id="ARBA00022419"/>
    </source>
</evidence>
<dbReference type="InterPro" id="IPR022805">
    <property type="entry name" value="PEP_COase_bac/pln-type"/>
</dbReference>
<sequence length="935" mass="103025">MAHTATPPETDLASELRADVRRVSTLLGESLVRQHGPELLDLVEQVRLLTKESKEAARGGAHATGPWSAHDVVAQVRELLGSLPIEQATDLVRAFAFYFHLANAAEQVHRVRGLRTRAEKDGWLAKTVADIAAQAGPDVLQEVVNGLDVRPIFTAHPTEASRRSVLDKIRKLSDVLSQSTAEGSTARRRQDRQLAEIIDQMWQTDELRQVRPTPVDEARNAIYYLGGILTDAMPEMLSELSELLGEHGVTLASKDAPIRFGSWIGGDRDGNPNVTAAVTREILQIQNQSAIRISIGMIDELISILSNSTALAGADQPLLESIDEDLKKLPGLDKRVLELNAQEPYRLKLTCIKAKLINTGKRVAANSNHEHGRDYSGTEELLADLNLLELSLRNHSAALAADGSLARVRRAIASFGLHLATLDIREHADHHHDAVGQLMDRIGGPGLRYAELSREERFEVLGSELASRRPLSGHPIKLDGAADGTYDVFREIRRALRMYGPDVIETYIISMTRGADDVLAAAVLAREAGLVNLFGDKPYAKLGFAPLLETVEELRASAEIVDQLLSDPSYRELVRLRGDVQEVMLGYSDSNKESGVMTSQWEIHKTQRKLRDVAAKHGVRVRLFHGRGGSVGRGGGPTYDAILAQPNGVLEGEIKFTEQGEVISDKYSLPALARENLELSLAAVLQGSALHRNPRTSEDQRERYGHVMEAISDAAFDRYRKLIDHPDLPAYFMASTPVEQLGSLNIGSRPSKRPDSGAGLGGLRAIPWVFGWTQSRQIVPGWFGVGSGLKAAREAGHSAQLVEMIDHWNFFKSVLSNVEMTLAKTDMDIAGYYVSTLVPEELHHLFRTIREEYELTVAEVRKLTGENILLDAQPTLKRSLEIRDQYLDPISYLQVELLRRIRTEGGISGAEIDERLQRAMLITVNGVAAGLRNTG</sequence>
<evidence type="ECO:0000256" key="6">
    <source>
        <dbReference type="ARBA" id="ARBA00023239"/>
    </source>
</evidence>
<keyword evidence="5 9" id="KW-0460">Magnesium</keyword>
<dbReference type="PROSITE" id="PS00781">
    <property type="entry name" value="PEPCASE_1"/>
    <property type="match status" value="1"/>
</dbReference>
<keyword evidence="6 9" id="KW-0456">Lyase</keyword>
<evidence type="ECO:0000256" key="8">
    <source>
        <dbReference type="ARBA" id="ARBA00048995"/>
    </source>
</evidence>
<name>A0ABT9UD33_9MICC</name>
<dbReference type="Gene3D" id="1.20.1440.90">
    <property type="entry name" value="Phosphoenolpyruvate/pyruvate domain"/>
    <property type="match status" value="1"/>
</dbReference>
<evidence type="ECO:0000256" key="9">
    <source>
        <dbReference type="HAMAP-Rule" id="MF_00595"/>
    </source>
</evidence>
<dbReference type="PRINTS" id="PR00150">
    <property type="entry name" value="PEPCARBXLASE"/>
</dbReference>
<dbReference type="InterPro" id="IPR021135">
    <property type="entry name" value="PEP_COase"/>
</dbReference>
<proteinExistence type="inferred from homology"/>
<evidence type="ECO:0000256" key="10">
    <source>
        <dbReference type="PROSITE-ProRule" id="PRU10111"/>
    </source>
</evidence>